<organism evidence="1 2">
    <name type="scientific">Methanolapillus millepedarum</name>
    <dbReference type="NCBI Taxonomy" id="3028296"/>
    <lineage>
        <taxon>Archaea</taxon>
        <taxon>Methanobacteriati</taxon>
        <taxon>Methanobacteriota</taxon>
        <taxon>Stenosarchaea group</taxon>
        <taxon>Methanomicrobia</taxon>
        <taxon>Methanosarcinales</taxon>
        <taxon>Methanosarcinaceae</taxon>
        <taxon>Methanolapillus</taxon>
    </lineage>
</organism>
<keyword evidence="2" id="KW-1185">Reference proteome</keyword>
<reference evidence="1 2" key="1">
    <citation type="submission" date="2023-07" db="EMBL/GenBank/DDBJ databases">
        <title>Closed genoem sequence of Methanosarcinaceae archaeon Ac7.</title>
        <authorList>
            <person name="Poehlein A."/>
            <person name="Protasov E."/>
            <person name="Platt K."/>
            <person name="Reeh H."/>
            <person name="Daniel R."/>
            <person name="Brune A."/>
        </authorList>
    </citation>
    <scope>NUCLEOTIDE SEQUENCE [LARGE SCALE GENOMIC DNA]</scope>
    <source>
        <strain evidence="1 2">Ac7</strain>
    </source>
</reference>
<dbReference type="AlphaFoldDB" id="A0AA97A3H9"/>
<evidence type="ECO:0000313" key="2">
    <source>
        <dbReference type="Proteomes" id="UP001303587"/>
    </source>
</evidence>
<protein>
    <submittedName>
        <fullName evidence="1">Uncharacterized protein</fullName>
    </submittedName>
</protein>
<proteinExistence type="predicted"/>
<accession>A0AA97A3H9</accession>
<sequence length="80" mass="8736">METAGAICKMETAGANCKMETAGANCKTETAGANCNQFIRLCHLLTDCISSTGDNPQNTNAVAFDFTGWFAWDFKLRDKY</sequence>
<name>A0AA97A3H9_9EURY</name>
<evidence type="ECO:0000313" key="1">
    <source>
        <dbReference type="EMBL" id="WNY25028.1"/>
    </source>
</evidence>
<dbReference type="EMBL" id="CP131060">
    <property type="protein sequence ID" value="WNY25028.1"/>
    <property type="molecule type" value="Genomic_DNA"/>
</dbReference>
<dbReference type="Proteomes" id="UP001303587">
    <property type="component" value="Chromosome"/>
</dbReference>
<gene>
    <name evidence="1" type="ORF">MsAc7_05660</name>
</gene>